<dbReference type="Proteomes" id="UP000076563">
    <property type="component" value="Unassembled WGS sequence"/>
</dbReference>
<dbReference type="EMBL" id="LQRA01000049">
    <property type="protein sequence ID" value="KZE80220.1"/>
    <property type="molecule type" value="Genomic_DNA"/>
</dbReference>
<sequence length="132" mass="14796">MRNLADLEERQHYCFVCGDIADANFVPKVMAEAQIDTVVHFAPESHGDRSISDPQSLVGTNVLGTQVLLEAARRYAIDSGKIRSRLGWNLPYRFEHGIVQTVQWYMSHAAWWQSILDGTHLQTGQAGEGHFG</sequence>
<dbReference type="Pfam" id="PF16363">
    <property type="entry name" value="GDP_Man_Dehyd"/>
    <property type="match status" value="1"/>
</dbReference>
<accession>A0A163YSM4</accession>
<name>A0A163YSM4_9BACL</name>
<organism evidence="2 3">
    <name type="scientific">Paenibacillus elgii</name>
    <dbReference type="NCBI Taxonomy" id="189691"/>
    <lineage>
        <taxon>Bacteria</taxon>
        <taxon>Bacillati</taxon>
        <taxon>Bacillota</taxon>
        <taxon>Bacilli</taxon>
        <taxon>Bacillales</taxon>
        <taxon>Paenibacillaceae</taxon>
        <taxon>Paenibacillus</taxon>
    </lineage>
</organism>
<dbReference type="SUPFAM" id="SSF51735">
    <property type="entry name" value="NAD(P)-binding Rossmann-fold domains"/>
    <property type="match status" value="2"/>
</dbReference>
<evidence type="ECO:0000313" key="3">
    <source>
        <dbReference type="Proteomes" id="UP000076563"/>
    </source>
</evidence>
<dbReference type="AlphaFoldDB" id="A0A163YSM4"/>
<reference evidence="3" key="1">
    <citation type="submission" date="2016-01" db="EMBL/GenBank/DDBJ databases">
        <title>Draft genome of Chromobacterium sp. F49.</title>
        <authorList>
            <person name="Hong K.W."/>
        </authorList>
    </citation>
    <scope>NUCLEOTIDE SEQUENCE [LARGE SCALE GENOMIC DNA]</scope>
    <source>
        <strain evidence="3">M63</strain>
    </source>
</reference>
<keyword evidence="3" id="KW-1185">Reference proteome</keyword>
<evidence type="ECO:0000259" key="1">
    <source>
        <dbReference type="Pfam" id="PF16363"/>
    </source>
</evidence>
<protein>
    <recommendedName>
        <fullName evidence="1">NAD(P)-binding domain-containing protein</fullName>
    </recommendedName>
</protein>
<gene>
    <name evidence="2" type="ORF">AV654_14640</name>
</gene>
<dbReference type="Gene3D" id="3.90.25.10">
    <property type="entry name" value="UDP-galactose 4-epimerase, domain 1"/>
    <property type="match status" value="1"/>
</dbReference>
<comment type="caution">
    <text evidence="2">The sequence shown here is derived from an EMBL/GenBank/DDBJ whole genome shotgun (WGS) entry which is preliminary data.</text>
</comment>
<dbReference type="STRING" id="1007103.GCA_000213315_00283"/>
<dbReference type="Gene3D" id="3.40.50.720">
    <property type="entry name" value="NAD(P)-binding Rossmann-like Domain"/>
    <property type="match status" value="2"/>
</dbReference>
<feature type="domain" description="NAD(P)-binding" evidence="1">
    <location>
        <begin position="8"/>
        <end position="76"/>
    </location>
</feature>
<dbReference type="InterPro" id="IPR036291">
    <property type="entry name" value="NAD(P)-bd_dom_sf"/>
</dbReference>
<proteinExistence type="predicted"/>
<evidence type="ECO:0000313" key="2">
    <source>
        <dbReference type="EMBL" id="KZE80220.1"/>
    </source>
</evidence>
<dbReference type="PANTHER" id="PTHR43000">
    <property type="entry name" value="DTDP-D-GLUCOSE 4,6-DEHYDRATASE-RELATED"/>
    <property type="match status" value="1"/>
</dbReference>
<dbReference type="InterPro" id="IPR016040">
    <property type="entry name" value="NAD(P)-bd_dom"/>
</dbReference>